<sequence length="129" mass="14381">MSRCKTLSSSPHPRIGTQKLTLKRLHFRYHLLPFYANCSAGGLGINLATADVVILVPVKLDGSRQKTQKNFSPLLIRWERSTAAFGMFYPKMKLGQILVSIEAKPDCGAATVDFNVTNSVNQKDKIVRF</sequence>
<name>A0AAN9E8L7_CROPI</name>
<dbReference type="AlphaFoldDB" id="A0AAN9E8L7"/>
<dbReference type="Proteomes" id="UP001372338">
    <property type="component" value="Unassembled WGS sequence"/>
</dbReference>
<evidence type="ECO:0000313" key="2">
    <source>
        <dbReference type="Proteomes" id="UP001372338"/>
    </source>
</evidence>
<keyword evidence="2" id="KW-1185">Reference proteome</keyword>
<organism evidence="1 2">
    <name type="scientific">Crotalaria pallida</name>
    <name type="common">Smooth rattlebox</name>
    <name type="synonym">Crotalaria striata</name>
    <dbReference type="NCBI Taxonomy" id="3830"/>
    <lineage>
        <taxon>Eukaryota</taxon>
        <taxon>Viridiplantae</taxon>
        <taxon>Streptophyta</taxon>
        <taxon>Embryophyta</taxon>
        <taxon>Tracheophyta</taxon>
        <taxon>Spermatophyta</taxon>
        <taxon>Magnoliopsida</taxon>
        <taxon>eudicotyledons</taxon>
        <taxon>Gunneridae</taxon>
        <taxon>Pentapetalae</taxon>
        <taxon>rosids</taxon>
        <taxon>fabids</taxon>
        <taxon>Fabales</taxon>
        <taxon>Fabaceae</taxon>
        <taxon>Papilionoideae</taxon>
        <taxon>50 kb inversion clade</taxon>
        <taxon>genistoids sensu lato</taxon>
        <taxon>core genistoids</taxon>
        <taxon>Crotalarieae</taxon>
        <taxon>Crotalaria</taxon>
    </lineage>
</organism>
<proteinExistence type="predicted"/>
<protein>
    <submittedName>
        <fullName evidence="1">Uncharacterized protein</fullName>
    </submittedName>
</protein>
<evidence type="ECO:0000313" key="1">
    <source>
        <dbReference type="EMBL" id="KAK7250607.1"/>
    </source>
</evidence>
<reference evidence="1 2" key="1">
    <citation type="submission" date="2024-01" db="EMBL/GenBank/DDBJ databases">
        <title>The genomes of 5 underutilized Papilionoideae crops provide insights into root nodulation and disease resistanc.</title>
        <authorList>
            <person name="Yuan L."/>
        </authorList>
    </citation>
    <scope>NUCLEOTIDE SEQUENCE [LARGE SCALE GENOMIC DNA]</scope>
    <source>
        <strain evidence="1">ZHUSHIDOU_FW_LH</strain>
        <tissue evidence="1">Leaf</tissue>
    </source>
</reference>
<comment type="caution">
    <text evidence="1">The sequence shown here is derived from an EMBL/GenBank/DDBJ whole genome shotgun (WGS) entry which is preliminary data.</text>
</comment>
<gene>
    <name evidence="1" type="ORF">RIF29_33143</name>
</gene>
<dbReference type="EMBL" id="JAYWIO010000007">
    <property type="protein sequence ID" value="KAK7250607.1"/>
    <property type="molecule type" value="Genomic_DNA"/>
</dbReference>
<accession>A0AAN9E8L7</accession>